<name>A0ABU5L6U7_9PSED</name>
<dbReference type="InterPro" id="IPR022385">
    <property type="entry name" value="Rhs_assc_core"/>
</dbReference>
<dbReference type="Proteomes" id="UP001292116">
    <property type="component" value="Unassembled WGS sequence"/>
</dbReference>
<dbReference type="NCBIfam" id="TIGR03696">
    <property type="entry name" value="Rhs_assc_core"/>
    <property type="match status" value="1"/>
</dbReference>
<evidence type="ECO:0000313" key="2">
    <source>
        <dbReference type="Proteomes" id="UP001292116"/>
    </source>
</evidence>
<dbReference type="EMBL" id="JAXUBM010000055">
    <property type="protein sequence ID" value="MDZ5741628.1"/>
    <property type="molecule type" value="Genomic_DNA"/>
</dbReference>
<protein>
    <submittedName>
        <fullName evidence="1">RHS repeat-associated core domain-containing protein</fullName>
    </submittedName>
</protein>
<dbReference type="Gene3D" id="2.180.10.10">
    <property type="entry name" value="RHS repeat-associated core"/>
    <property type="match status" value="1"/>
</dbReference>
<proteinExistence type="predicted"/>
<comment type="caution">
    <text evidence="1">The sequence shown here is derived from an EMBL/GenBank/DDBJ whole genome shotgun (WGS) entry which is preliminary data.</text>
</comment>
<sequence length="344" mass="37580">MKYTRFFMQHDRVHTALSGDAAVVCMRGQAGVLAETRLEQETARSALLAADSGDSVVGVRSQGQPEAVTYNAYGYHNPNDIPLHRPAFNGHLLLWYLYLLGNGYRAFNPVLMCFQSPDSQSPFGAGGLNCYAYCAGDPVNFSDPSGHVRSRSSSPPRNMSPATQERIVLEALNSQPGWNTAGVKRRRLSSATEERIVREVLNTQPGWNASVAPVQSGSRHDLALTSDQAQLLPSTSSAVSSVASSSGAARAIEKMDAWTERRTPLSSARVAFLKKFNERNKRPIKGLDIVQTKGLFEIAISTLGEGGSVRGTLMAAKRDLTDDQVHNIRSRIRYELSFLRANPN</sequence>
<reference evidence="1 2" key="1">
    <citation type="submission" date="2023-11" db="EMBL/GenBank/DDBJ databases">
        <title>Draft genomes analysis of Pseudomonas asiatica isolated from milk, feces and farm soil of cows suffering from clinical mastitis.</title>
        <authorList>
            <person name="Rahman T."/>
            <person name="Das Z.C."/>
            <person name="Hoque M.N."/>
        </authorList>
    </citation>
    <scope>NUCLEOTIDE SEQUENCE [LARGE SCALE GENOMIC DNA]</scope>
    <source>
        <strain evidence="1 2">2F2</strain>
    </source>
</reference>
<organism evidence="1 2">
    <name type="scientific">Pseudomonas asiatica</name>
    <dbReference type="NCBI Taxonomy" id="2219225"/>
    <lineage>
        <taxon>Bacteria</taxon>
        <taxon>Pseudomonadati</taxon>
        <taxon>Pseudomonadota</taxon>
        <taxon>Gammaproteobacteria</taxon>
        <taxon>Pseudomonadales</taxon>
        <taxon>Pseudomonadaceae</taxon>
        <taxon>Pseudomonas</taxon>
    </lineage>
</organism>
<keyword evidence="2" id="KW-1185">Reference proteome</keyword>
<accession>A0ABU5L6U7</accession>
<dbReference type="RefSeq" id="WP_322492253.1">
    <property type="nucleotide sequence ID" value="NZ_JAXUBM010000055.1"/>
</dbReference>
<evidence type="ECO:0000313" key="1">
    <source>
        <dbReference type="EMBL" id="MDZ5741628.1"/>
    </source>
</evidence>
<gene>
    <name evidence="1" type="ORF">SOW75_25970</name>
</gene>